<evidence type="ECO:0000256" key="1">
    <source>
        <dbReference type="SAM" id="MobiDB-lite"/>
    </source>
</evidence>
<dbReference type="EMBL" id="JABCKI010000819">
    <property type="protein sequence ID" value="KAG5649638.1"/>
    <property type="molecule type" value="Genomic_DNA"/>
</dbReference>
<name>A0A9P7GJG4_9AGAR</name>
<organism evidence="2 3">
    <name type="scientific">Sphagnurus paluster</name>
    <dbReference type="NCBI Taxonomy" id="117069"/>
    <lineage>
        <taxon>Eukaryota</taxon>
        <taxon>Fungi</taxon>
        <taxon>Dikarya</taxon>
        <taxon>Basidiomycota</taxon>
        <taxon>Agaricomycotina</taxon>
        <taxon>Agaricomycetes</taxon>
        <taxon>Agaricomycetidae</taxon>
        <taxon>Agaricales</taxon>
        <taxon>Tricholomatineae</taxon>
        <taxon>Lyophyllaceae</taxon>
        <taxon>Sphagnurus</taxon>
    </lineage>
</organism>
<gene>
    <name evidence="2" type="ORF">H0H81_002749</name>
</gene>
<protein>
    <submittedName>
        <fullName evidence="2">Uncharacterized protein</fullName>
    </submittedName>
</protein>
<evidence type="ECO:0000313" key="2">
    <source>
        <dbReference type="EMBL" id="KAG5649638.1"/>
    </source>
</evidence>
<keyword evidence="3" id="KW-1185">Reference proteome</keyword>
<dbReference type="AlphaFoldDB" id="A0A9P7GJG4"/>
<proteinExistence type="predicted"/>
<feature type="non-terminal residue" evidence="2">
    <location>
        <position position="1"/>
    </location>
</feature>
<reference evidence="2" key="2">
    <citation type="submission" date="2021-10" db="EMBL/GenBank/DDBJ databases">
        <title>Phylogenomics reveals ancestral predisposition of the termite-cultivated fungus Termitomyces towards a domesticated lifestyle.</title>
        <authorList>
            <person name="Auxier B."/>
            <person name="Grum-Grzhimaylo A."/>
            <person name="Cardenas M.E."/>
            <person name="Lodge J.D."/>
            <person name="Laessoe T."/>
            <person name="Pedersen O."/>
            <person name="Smith M.E."/>
            <person name="Kuyper T.W."/>
            <person name="Franco-Molano E.A."/>
            <person name="Baroni T.J."/>
            <person name="Aanen D.K."/>
        </authorList>
    </citation>
    <scope>NUCLEOTIDE SEQUENCE</scope>
    <source>
        <strain evidence="2">D49</strain>
    </source>
</reference>
<comment type="caution">
    <text evidence="2">The sequence shown here is derived from an EMBL/GenBank/DDBJ whole genome shotgun (WGS) entry which is preliminary data.</text>
</comment>
<sequence>SPTILFLAPAEPFSDDDHGVAARPPALPEHLTDLPTRPKHPRPPTCIPGPYLRQSWVSGLGKRFVGHPDNDGLATACKSRTTTATTRMHTTRLTTTRNTAAPRADAAWPPARVSA</sequence>
<dbReference type="Proteomes" id="UP000717328">
    <property type="component" value="Unassembled WGS sequence"/>
</dbReference>
<feature type="region of interest" description="Disordered" evidence="1">
    <location>
        <begin position="1"/>
        <end position="44"/>
    </location>
</feature>
<feature type="region of interest" description="Disordered" evidence="1">
    <location>
        <begin position="96"/>
        <end position="115"/>
    </location>
</feature>
<accession>A0A9P7GJG4</accession>
<reference evidence="2" key="1">
    <citation type="submission" date="2021-02" db="EMBL/GenBank/DDBJ databases">
        <authorList>
            <person name="Nieuwenhuis M."/>
            <person name="Van De Peppel L.J.J."/>
        </authorList>
    </citation>
    <scope>NUCLEOTIDE SEQUENCE</scope>
    <source>
        <strain evidence="2">D49</strain>
    </source>
</reference>
<evidence type="ECO:0000313" key="3">
    <source>
        <dbReference type="Proteomes" id="UP000717328"/>
    </source>
</evidence>